<dbReference type="OrthoDB" id="5183775at2"/>
<dbReference type="PROSITE" id="PS51014">
    <property type="entry name" value="COBK_CBIJ"/>
    <property type="match status" value="1"/>
</dbReference>
<evidence type="ECO:0000313" key="5">
    <source>
        <dbReference type="Proteomes" id="UP000321258"/>
    </source>
</evidence>
<dbReference type="UniPathway" id="UPA00148"/>
<dbReference type="InterPro" id="IPR003723">
    <property type="entry name" value="Precorrin-6x_reduct"/>
</dbReference>
<evidence type="ECO:0000256" key="1">
    <source>
        <dbReference type="ARBA" id="ARBA00004953"/>
    </source>
</evidence>
<evidence type="ECO:0000256" key="2">
    <source>
        <dbReference type="ARBA" id="ARBA00022573"/>
    </source>
</evidence>
<keyword evidence="5" id="KW-1185">Reference proteome</keyword>
<comment type="caution">
    <text evidence="4">The sequence shown here is derived from an EMBL/GenBank/DDBJ whole genome shotgun (WGS) entry which is preliminary data.</text>
</comment>
<evidence type="ECO:0000256" key="3">
    <source>
        <dbReference type="ARBA" id="ARBA00023002"/>
    </source>
</evidence>
<dbReference type="PANTHER" id="PTHR36925:SF1">
    <property type="entry name" value="COBALT-PRECORRIN-6A REDUCTASE"/>
    <property type="match status" value="1"/>
</dbReference>
<dbReference type="GO" id="GO:0009236">
    <property type="term" value="P:cobalamin biosynthetic process"/>
    <property type="evidence" value="ECO:0007669"/>
    <property type="project" value="UniProtKB-UniPathway"/>
</dbReference>
<keyword evidence="2" id="KW-0169">Cobalamin biosynthesis</keyword>
<accession>A0A512IUV3</accession>
<dbReference type="GO" id="GO:0016994">
    <property type="term" value="F:precorrin-6A reductase activity"/>
    <property type="evidence" value="ECO:0007669"/>
    <property type="project" value="InterPro"/>
</dbReference>
<sequence>MGSEQDGADRLPVLILGGTTEASALARALATAPRLALTLSLAGRTLNPTLPRVPTRLGGFGGAEGLAAWIAGHRIARVVDATHPFAARISRNAATACAQTGVMLLAIRRPPWDRMEGDRWIEVDDMAAAAAAVGSAPRRVFLTIGRQELGAFAAAPQHDYVARTIEPIGDALSVPRLTEITARGPFTLADEIAFLREAGIEVLVTKNSGGTATSAKIAAARELGLSVIILRQPNMPDVPSVPAVEGAIAWLSGCV</sequence>
<dbReference type="NCBIfam" id="TIGR00715">
    <property type="entry name" value="precor6x_red"/>
    <property type="match status" value="1"/>
</dbReference>
<dbReference type="AlphaFoldDB" id="A0A512IUV3"/>
<comment type="pathway">
    <text evidence="1">Cofactor biosynthesis; adenosylcobalamin biosynthesis.</text>
</comment>
<name>A0A512IUV3_9HYPH</name>
<keyword evidence="3" id="KW-0560">Oxidoreductase</keyword>
<dbReference type="PANTHER" id="PTHR36925">
    <property type="entry name" value="COBALT-PRECORRIN-6A REDUCTASE"/>
    <property type="match status" value="1"/>
</dbReference>
<dbReference type="RefSeq" id="WP_147081791.1">
    <property type="nucleotide sequence ID" value="NZ_BJZT01000043.1"/>
</dbReference>
<dbReference type="NCBIfam" id="NF005968">
    <property type="entry name" value="PRK08057.1-2"/>
    <property type="match status" value="1"/>
</dbReference>
<evidence type="ECO:0000313" key="4">
    <source>
        <dbReference type="EMBL" id="GEP01463.1"/>
    </source>
</evidence>
<protein>
    <submittedName>
        <fullName evidence="4">Precorrin-6A reductase</fullName>
    </submittedName>
</protein>
<dbReference type="Pfam" id="PF02571">
    <property type="entry name" value="CbiJ"/>
    <property type="match status" value="1"/>
</dbReference>
<dbReference type="EMBL" id="BJZT01000043">
    <property type="protein sequence ID" value="GEP01463.1"/>
    <property type="molecule type" value="Genomic_DNA"/>
</dbReference>
<reference evidence="4 5" key="1">
    <citation type="submission" date="2019-07" db="EMBL/GenBank/DDBJ databases">
        <title>Whole genome shotgun sequence of Methylobacterium haplocladii NBRC 107714.</title>
        <authorList>
            <person name="Hosoyama A."/>
            <person name="Uohara A."/>
            <person name="Ohji S."/>
            <person name="Ichikawa N."/>
        </authorList>
    </citation>
    <scope>NUCLEOTIDE SEQUENCE [LARGE SCALE GENOMIC DNA]</scope>
    <source>
        <strain evidence="4 5">NBRC 107714</strain>
    </source>
</reference>
<organism evidence="4 5">
    <name type="scientific">Methylobacterium haplocladii</name>
    <dbReference type="NCBI Taxonomy" id="1176176"/>
    <lineage>
        <taxon>Bacteria</taxon>
        <taxon>Pseudomonadati</taxon>
        <taxon>Pseudomonadota</taxon>
        <taxon>Alphaproteobacteria</taxon>
        <taxon>Hyphomicrobiales</taxon>
        <taxon>Methylobacteriaceae</taxon>
        <taxon>Methylobacterium</taxon>
    </lineage>
</organism>
<proteinExistence type="predicted"/>
<dbReference type="Proteomes" id="UP000321258">
    <property type="component" value="Unassembled WGS sequence"/>
</dbReference>
<gene>
    <name evidence="4" type="ORF">MHA02_38500</name>
</gene>